<evidence type="ECO:0000313" key="2">
    <source>
        <dbReference type="EMBL" id="MDZ5762285.1"/>
    </source>
</evidence>
<feature type="chain" id="PRO_5045648849" evidence="1">
    <location>
        <begin position="19"/>
        <end position="277"/>
    </location>
</feature>
<reference evidence="2 3" key="1">
    <citation type="submission" date="2023-02" db="EMBL/GenBank/DDBJ databases">
        <title>Host association and intracellularity evolved multiple times independently in the Rickettsiales.</title>
        <authorList>
            <person name="Castelli M."/>
            <person name="Nardi T."/>
            <person name="Gammuto L."/>
            <person name="Bellinzona G."/>
            <person name="Sabaneyeva E."/>
            <person name="Potekhin A."/>
            <person name="Serra V."/>
            <person name="Petroni G."/>
            <person name="Sassera D."/>
        </authorList>
    </citation>
    <scope>NUCLEOTIDE SEQUENCE [LARGE SCALE GENOMIC DNA]</scope>
    <source>
        <strain evidence="2 3">BOD18</strain>
    </source>
</reference>
<comment type="caution">
    <text evidence="2">The sequence shown here is derived from an EMBL/GenBank/DDBJ whole genome shotgun (WGS) entry which is preliminary data.</text>
</comment>
<proteinExistence type="predicted"/>
<gene>
    <name evidence="2" type="ORF">Cyrtocomes_00664</name>
</gene>
<name>A0ABU5L834_9RICK</name>
<feature type="signal peptide" evidence="1">
    <location>
        <begin position="1"/>
        <end position="18"/>
    </location>
</feature>
<protein>
    <submittedName>
        <fullName evidence="2">Uncharacterized protein</fullName>
    </submittedName>
</protein>
<organism evidence="2 3">
    <name type="scientific">Candidatus Cyrtobacter comes</name>
    <dbReference type="NCBI Taxonomy" id="675776"/>
    <lineage>
        <taxon>Bacteria</taxon>
        <taxon>Pseudomonadati</taxon>
        <taxon>Pseudomonadota</taxon>
        <taxon>Alphaproteobacteria</taxon>
        <taxon>Rickettsiales</taxon>
        <taxon>Candidatus Midichloriaceae</taxon>
        <taxon>Candidatus Cyrtobacter</taxon>
    </lineage>
</organism>
<dbReference type="Proteomes" id="UP001293791">
    <property type="component" value="Unassembled WGS sequence"/>
</dbReference>
<evidence type="ECO:0000313" key="3">
    <source>
        <dbReference type="Proteomes" id="UP001293791"/>
    </source>
</evidence>
<keyword evidence="3" id="KW-1185">Reference proteome</keyword>
<dbReference type="RefSeq" id="WP_322497761.1">
    <property type="nucleotide sequence ID" value="NZ_JARGYT010000034.1"/>
</dbReference>
<dbReference type="EMBL" id="JARGYT010000034">
    <property type="protein sequence ID" value="MDZ5762285.1"/>
    <property type="molecule type" value="Genomic_DNA"/>
</dbReference>
<sequence>MYLKVLIVMLLVSISARAIDKHCDSFINNRLEDLKPHIGYIAGKMSINKEYDPNKDPSVLSSNYTTQDKTYLTLCSILSSGDKERLSKYLAHNNFDKNCYDNLYMYCDTSLEKKIRTPADIDLKWSAYAATGDVKYVELLIDNLNEWLMQSQILTSDLQYGTIVMHHYDYKSSNAITMMKAAIKKYSQEDKVRFFMSQMALWSLGSISKNDSKVHAAAFLHAQKKEYADLVALLQTAYFSSLCQPPIGMSTSKSLMVLPGEKHKFKKINGDNFLNQF</sequence>
<accession>A0ABU5L834</accession>
<keyword evidence="1" id="KW-0732">Signal</keyword>
<evidence type="ECO:0000256" key="1">
    <source>
        <dbReference type="SAM" id="SignalP"/>
    </source>
</evidence>